<evidence type="ECO:0000256" key="1">
    <source>
        <dbReference type="ARBA" id="ARBA00003143"/>
    </source>
</evidence>
<organism evidence="8 9">
    <name type="scientific">Papaver somniferum</name>
    <name type="common">Opium poppy</name>
    <dbReference type="NCBI Taxonomy" id="3469"/>
    <lineage>
        <taxon>Eukaryota</taxon>
        <taxon>Viridiplantae</taxon>
        <taxon>Streptophyta</taxon>
        <taxon>Embryophyta</taxon>
        <taxon>Tracheophyta</taxon>
        <taxon>Spermatophyta</taxon>
        <taxon>Magnoliopsida</taxon>
        <taxon>Ranunculales</taxon>
        <taxon>Papaveraceae</taxon>
        <taxon>Papaveroideae</taxon>
        <taxon>Papaver</taxon>
    </lineage>
</organism>
<dbReference type="AlphaFoldDB" id="A0A4Y7IVF0"/>
<dbReference type="PRINTS" id="PR00837">
    <property type="entry name" value="V5TPXLIKE"/>
</dbReference>
<dbReference type="InterPro" id="IPR001283">
    <property type="entry name" value="CRISP-related"/>
</dbReference>
<evidence type="ECO:0000256" key="6">
    <source>
        <dbReference type="SAM" id="SignalP"/>
    </source>
</evidence>
<dbReference type="PROSITE" id="PS01009">
    <property type="entry name" value="CRISP_1"/>
    <property type="match status" value="1"/>
</dbReference>
<feature type="signal peptide" evidence="6">
    <location>
        <begin position="1"/>
        <end position="25"/>
    </location>
</feature>
<evidence type="ECO:0000256" key="5">
    <source>
        <dbReference type="ARBA" id="ARBA00023265"/>
    </source>
</evidence>
<keyword evidence="5" id="KW-0568">Pathogenesis-related protein</keyword>
<dbReference type="GO" id="GO:0098542">
    <property type="term" value="P:defense response to other organism"/>
    <property type="evidence" value="ECO:0007669"/>
    <property type="project" value="UniProtKB-ARBA"/>
</dbReference>
<dbReference type="InterPro" id="IPR014044">
    <property type="entry name" value="CAP_dom"/>
</dbReference>
<dbReference type="GO" id="GO:0005576">
    <property type="term" value="C:extracellular region"/>
    <property type="evidence" value="ECO:0007669"/>
    <property type="project" value="InterPro"/>
</dbReference>
<gene>
    <name evidence="8" type="ORF">C5167_019906</name>
</gene>
<keyword evidence="4" id="KW-1015">Disulfide bond</keyword>
<reference evidence="8 9" key="1">
    <citation type="journal article" date="2018" name="Science">
        <title>The opium poppy genome and morphinan production.</title>
        <authorList>
            <person name="Guo L."/>
            <person name="Winzer T."/>
            <person name="Yang X."/>
            <person name="Li Y."/>
            <person name="Ning Z."/>
            <person name="He Z."/>
            <person name="Teodor R."/>
            <person name="Lu Y."/>
            <person name="Bowser T.A."/>
            <person name="Graham I.A."/>
            <person name="Ye K."/>
        </authorList>
    </citation>
    <scope>NUCLEOTIDE SEQUENCE [LARGE SCALE GENOMIC DNA]</scope>
    <source>
        <strain evidence="9">cv. HN1</strain>
        <tissue evidence="8">Leaves</tissue>
    </source>
</reference>
<dbReference type="Gene3D" id="3.40.33.10">
    <property type="entry name" value="CAP"/>
    <property type="match status" value="1"/>
</dbReference>
<keyword evidence="3 6" id="KW-0732">Signal</keyword>
<dbReference type="Proteomes" id="UP000316621">
    <property type="component" value="Chromosome 2"/>
</dbReference>
<dbReference type="CDD" id="cd05381">
    <property type="entry name" value="CAP_PR-1"/>
    <property type="match status" value="1"/>
</dbReference>
<keyword evidence="9" id="KW-1185">Reference proteome</keyword>
<dbReference type="InterPro" id="IPR018244">
    <property type="entry name" value="Allrgn_V5/Tpx1_CS"/>
</dbReference>
<sequence>MSIDFAFVMGLMVLTVTFLTYHSQAQSTPQDYLAAHNAARGNVSVGMVTWDNNLATYAMNYAKQRAGDCKLIHSDGPYGENIAWGSTSTFTAVELVKLWIAEKSYYNYGANTCNTGKECGHYTQIVWRESVRVGCARIVCNNGGTFVVCEYDPPAFALVTIGLDRVVLSTSSPICEDAAGRVVAGSEVEVAELAAGEIVASEQDKPSEGDAEIFTLSDVCAALGCEAVP</sequence>
<dbReference type="STRING" id="3469.A0A4Y7IVF0"/>
<feature type="domain" description="SCP" evidence="7">
    <location>
        <begin position="27"/>
        <end position="159"/>
    </location>
</feature>
<dbReference type="Gramene" id="RZC51478">
    <property type="protein sequence ID" value="RZC51478"/>
    <property type="gene ID" value="C5167_019906"/>
</dbReference>
<accession>A0A4Y7IVF0</accession>
<evidence type="ECO:0000256" key="4">
    <source>
        <dbReference type="ARBA" id="ARBA00023157"/>
    </source>
</evidence>
<proteinExistence type="inferred from homology"/>
<comment type="function">
    <text evidence="1">Probably involved in the defense reaction of plants against pathogens.</text>
</comment>
<evidence type="ECO:0000259" key="7">
    <source>
        <dbReference type="SMART" id="SM00198"/>
    </source>
</evidence>
<evidence type="ECO:0000313" key="8">
    <source>
        <dbReference type="EMBL" id="RZC51478.1"/>
    </source>
</evidence>
<comment type="similarity">
    <text evidence="2">Belongs to the CRISP family.</text>
</comment>
<dbReference type="EMBL" id="CM010716">
    <property type="protein sequence ID" value="RZC51478.1"/>
    <property type="molecule type" value="Genomic_DNA"/>
</dbReference>
<name>A0A4Y7IVF0_PAPSO</name>
<dbReference type="InterPro" id="IPR002413">
    <property type="entry name" value="V5_allergen-like"/>
</dbReference>
<dbReference type="SUPFAM" id="SSF55797">
    <property type="entry name" value="PR-1-like"/>
    <property type="match status" value="1"/>
</dbReference>
<keyword evidence="5" id="KW-0611">Plant defense</keyword>
<feature type="chain" id="PRO_5021427407" description="SCP domain-containing protein" evidence="6">
    <location>
        <begin position="26"/>
        <end position="229"/>
    </location>
</feature>
<dbReference type="PRINTS" id="PR00838">
    <property type="entry name" value="V5ALLERGEN"/>
</dbReference>
<protein>
    <recommendedName>
        <fullName evidence="7">SCP domain-containing protein</fullName>
    </recommendedName>
</protein>
<dbReference type="FunFam" id="3.40.33.10:FF:000006">
    <property type="entry name" value="Putative pathogenesis-related protein 1"/>
    <property type="match status" value="1"/>
</dbReference>
<dbReference type="PANTHER" id="PTHR10334">
    <property type="entry name" value="CYSTEINE-RICH SECRETORY PROTEIN-RELATED"/>
    <property type="match status" value="1"/>
</dbReference>
<dbReference type="Pfam" id="PF00188">
    <property type="entry name" value="CAP"/>
    <property type="match status" value="1"/>
</dbReference>
<evidence type="ECO:0000256" key="2">
    <source>
        <dbReference type="ARBA" id="ARBA00009923"/>
    </source>
</evidence>
<dbReference type="InterPro" id="IPR035940">
    <property type="entry name" value="CAP_sf"/>
</dbReference>
<evidence type="ECO:0000256" key="3">
    <source>
        <dbReference type="ARBA" id="ARBA00022729"/>
    </source>
</evidence>
<evidence type="ECO:0000313" key="9">
    <source>
        <dbReference type="Proteomes" id="UP000316621"/>
    </source>
</evidence>
<dbReference type="SMART" id="SM00198">
    <property type="entry name" value="SCP"/>
    <property type="match status" value="1"/>
</dbReference>